<accession>A0A2G8S432</accession>
<dbReference type="OrthoDB" id="3265734at2759"/>
<dbReference type="AlphaFoldDB" id="A0A2G8S432"/>
<feature type="region of interest" description="Disordered" evidence="1">
    <location>
        <begin position="336"/>
        <end position="383"/>
    </location>
</feature>
<evidence type="ECO:0000313" key="5">
    <source>
        <dbReference type="Proteomes" id="UP000230002"/>
    </source>
</evidence>
<keyword evidence="2" id="KW-0812">Transmembrane</keyword>
<sequence length="402" mass="41942">MLPNACRSFLAFALVFSISRPNLALADSLIVDDWDPSLQWVGGWIGFKDEPPPSWDRTLTWSNISSSTVTFTFTGTSVEVFGALRPVGVWSMQSQYAIDGGSPTTFVLPQEVSQEAYNQSFYRSGALSAGTHTLKVTNLGTQLWLDYFRVSNDVAGADVASSAGQKAGASATTITATVTQPATVSASGSTTHVGSSSAAASASATSALSTTSRLAASASALNTTFQTTTSSALGDASQSSPLPSSPSPSSSDTGSPARGAVATQESSSASSHGVSPSLIAGITVAGVVALAILLAVWWWCRRRTQSGLAPYPFSRRKSPPVPRICPHSFLYAHPPSSLPSSGYQPQAGTRQAAPRRRSTRTRHHSAIRSTPPRSSSARADVQSIKSRLPPVYRAYGAQAGPA</sequence>
<evidence type="ECO:0000256" key="1">
    <source>
        <dbReference type="SAM" id="MobiDB-lite"/>
    </source>
</evidence>
<dbReference type="Gene3D" id="2.60.120.260">
    <property type="entry name" value="Galactose-binding domain-like"/>
    <property type="match status" value="1"/>
</dbReference>
<feature type="signal peptide" evidence="3">
    <location>
        <begin position="1"/>
        <end position="26"/>
    </location>
</feature>
<protein>
    <submittedName>
        <fullName evidence="4">Uncharacterized protein</fullName>
    </submittedName>
</protein>
<comment type="caution">
    <text evidence="4">The sequence shown here is derived from an EMBL/GenBank/DDBJ whole genome shotgun (WGS) entry which is preliminary data.</text>
</comment>
<feature type="compositionally biased region" description="Polar residues" evidence="1">
    <location>
        <begin position="338"/>
        <end position="348"/>
    </location>
</feature>
<name>A0A2G8S432_9APHY</name>
<feature type="compositionally biased region" description="Low complexity" evidence="1">
    <location>
        <begin position="237"/>
        <end position="256"/>
    </location>
</feature>
<reference evidence="4 5" key="1">
    <citation type="journal article" date="2015" name="Sci. Rep.">
        <title>Chromosome-level genome map provides insights into diverse defense mechanisms in the medicinal fungus Ganoderma sinense.</title>
        <authorList>
            <person name="Zhu Y."/>
            <person name="Xu J."/>
            <person name="Sun C."/>
            <person name="Zhou S."/>
            <person name="Xu H."/>
            <person name="Nelson D.R."/>
            <person name="Qian J."/>
            <person name="Song J."/>
            <person name="Luo H."/>
            <person name="Xiang L."/>
            <person name="Li Y."/>
            <person name="Xu Z."/>
            <person name="Ji A."/>
            <person name="Wang L."/>
            <person name="Lu S."/>
            <person name="Hayward A."/>
            <person name="Sun W."/>
            <person name="Li X."/>
            <person name="Schwartz D.C."/>
            <person name="Wang Y."/>
            <person name="Chen S."/>
        </authorList>
    </citation>
    <scope>NUCLEOTIDE SEQUENCE [LARGE SCALE GENOMIC DNA]</scope>
    <source>
        <strain evidence="4 5">ZZ0214-1</strain>
    </source>
</reference>
<dbReference type="EMBL" id="AYKW01000023">
    <property type="protein sequence ID" value="PIL28487.1"/>
    <property type="molecule type" value="Genomic_DNA"/>
</dbReference>
<evidence type="ECO:0000256" key="3">
    <source>
        <dbReference type="SAM" id="SignalP"/>
    </source>
</evidence>
<dbReference type="Proteomes" id="UP000230002">
    <property type="component" value="Unassembled WGS sequence"/>
</dbReference>
<feature type="region of interest" description="Disordered" evidence="1">
    <location>
        <begin position="230"/>
        <end position="274"/>
    </location>
</feature>
<keyword evidence="2" id="KW-1133">Transmembrane helix</keyword>
<organism evidence="4 5">
    <name type="scientific">Ganoderma sinense ZZ0214-1</name>
    <dbReference type="NCBI Taxonomy" id="1077348"/>
    <lineage>
        <taxon>Eukaryota</taxon>
        <taxon>Fungi</taxon>
        <taxon>Dikarya</taxon>
        <taxon>Basidiomycota</taxon>
        <taxon>Agaricomycotina</taxon>
        <taxon>Agaricomycetes</taxon>
        <taxon>Polyporales</taxon>
        <taxon>Polyporaceae</taxon>
        <taxon>Ganoderma</taxon>
    </lineage>
</organism>
<feature type="chain" id="PRO_5013735339" evidence="3">
    <location>
        <begin position="27"/>
        <end position="402"/>
    </location>
</feature>
<feature type="compositionally biased region" description="Low complexity" evidence="1">
    <location>
        <begin position="367"/>
        <end position="379"/>
    </location>
</feature>
<keyword evidence="2" id="KW-0472">Membrane</keyword>
<evidence type="ECO:0000313" key="4">
    <source>
        <dbReference type="EMBL" id="PIL28487.1"/>
    </source>
</evidence>
<proteinExistence type="predicted"/>
<keyword evidence="3" id="KW-0732">Signal</keyword>
<feature type="transmembrane region" description="Helical" evidence="2">
    <location>
        <begin position="278"/>
        <end position="300"/>
    </location>
</feature>
<keyword evidence="5" id="KW-1185">Reference proteome</keyword>
<gene>
    <name evidence="4" type="ORF">GSI_08525</name>
</gene>
<evidence type="ECO:0000256" key="2">
    <source>
        <dbReference type="SAM" id="Phobius"/>
    </source>
</evidence>
<feature type="compositionally biased region" description="Basic residues" evidence="1">
    <location>
        <begin position="353"/>
        <end position="366"/>
    </location>
</feature>
<dbReference type="STRING" id="1077348.A0A2G8S432"/>